<accession>A0A8J2L0A4</accession>
<evidence type="ECO:0000313" key="3">
    <source>
        <dbReference type="Proteomes" id="UP000708208"/>
    </source>
</evidence>
<feature type="region of interest" description="Disordered" evidence="1">
    <location>
        <begin position="42"/>
        <end position="93"/>
    </location>
</feature>
<sequence length="163" mass="18333">MVTSSVKKMVVPRDNWLEWKIKRVMKTYDTYDLARRNLSKSTYTSDLSECDNSKRISKRRARFSPQPDLQQKQKKLSSHRNENLGLPPGVPLPTVPTFMNVEVSASPTPSIVEDEDTAFTFHLVSAENNVAQDEYFETPHSQSTADKLTVKPSGAEAVATTSQ</sequence>
<evidence type="ECO:0000256" key="1">
    <source>
        <dbReference type="SAM" id="MobiDB-lite"/>
    </source>
</evidence>
<protein>
    <submittedName>
        <fullName evidence="2">Uncharacterized protein</fullName>
    </submittedName>
</protein>
<organism evidence="2 3">
    <name type="scientific">Allacma fusca</name>
    <dbReference type="NCBI Taxonomy" id="39272"/>
    <lineage>
        <taxon>Eukaryota</taxon>
        <taxon>Metazoa</taxon>
        <taxon>Ecdysozoa</taxon>
        <taxon>Arthropoda</taxon>
        <taxon>Hexapoda</taxon>
        <taxon>Collembola</taxon>
        <taxon>Symphypleona</taxon>
        <taxon>Sminthuridae</taxon>
        <taxon>Allacma</taxon>
    </lineage>
</organism>
<name>A0A8J2L0A4_9HEXA</name>
<dbReference type="OrthoDB" id="8939517at2759"/>
<gene>
    <name evidence="2" type="ORF">AFUS01_LOCUS23886</name>
</gene>
<dbReference type="EMBL" id="CAJVCH010292255">
    <property type="protein sequence ID" value="CAG7785253.1"/>
    <property type="molecule type" value="Genomic_DNA"/>
</dbReference>
<dbReference type="AlphaFoldDB" id="A0A8J2L0A4"/>
<feature type="region of interest" description="Disordered" evidence="1">
    <location>
        <begin position="136"/>
        <end position="163"/>
    </location>
</feature>
<keyword evidence="3" id="KW-1185">Reference proteome</keyword>
<dbReference type="Proteomes" id="UP000708208">
    <property type="component" value="Unassembled WGS sequence"/>
</dbReference>
<proteinExistence type="predicted"/>
<feature type="non-terminal residue" evidence="2">
    <location>
        <position position="1"/>
    </location>
</feature>
<evidence type="ECO:0000313" key="2">
    <source>
        <dbReference type="EMBL" id="CAG7785253.1"/>
    </source>
</evidence>
<reference evidence="2" key="1">
    <citation type="submission" date="2021-06" db="EMBL/GenBank/DDBJ databases">
        <authorList>
            <person name="Hodson N. C."/>
            <person name="Mongue J. A."/>
            <person name="Jaron S. K."/>
        </authorList>
    </citation>
    <scope>NUCLEOTIDE SEQUENCE</scope>
</reference>
<comment type="caution">
    <text evidence="2">The sequence shown here is derived from an EMBL/GenBank/DDBJ whole genome shotgun (WGS) entry which is preliminary data.</text>
</comment>